<dbReference type="InterPro" id="IPR000863">
    <property type="entry name" value="Sulfotransferase_dom"/>
</dbReference>
<dbReference type="Gene3D" id="3.40.50.300">
    <property type="entry name" value="P-loop containing nucleotide triphosphate hydrolases"/>
    <property type="match status" value="1"/>
</dbReference>
<evidence type="ECO:0000256" key="2">
    <source>
        <dbReference type="ARBA" id="ARBA00022679"/>
    </source>
</evidence>
<protein>
    <recommendedName>
        <fullName evidence="3">Sulfotransferase</fullName>
        <ecNumber evidence="3">2.8.2.-</ecNumber>
    </recommendedName>
</protein>
<dbReference type="InterPro" id="IPR027417">
    <property type="entry name" value="P-loop_NTPase"/>
</dbReference>
<dbReference type="Pfam" id="PF00685">
    <property type="entry name" value="Sulfotransfer_1"/>
    <property type="match status" value="1"/>
</dbReference>
<evidence type="ECO:0000256" key="3">
    <source>
        <dbReference type="RuleBase" id="RU361155"/>
    </source>
</evidence>
<proteinExistence type="inferred from homology"/>
<dbReference type="Ensembl" id="ENSAMXT00005019359.1">
    <property type="protein sequence ID" value="ENSAMXP00005017512.1"/>
    <property type="gene ID" value="ENSAMXG00005009131.1"/>
</dbReference>
<evidence type="ECO:0000313" key="5">
    <source>
        <dbReference type="Ensembl" id="ENSAMXP00005017512.1"/>
    </source>
</evidence>
<dbReference type="PANTHER" id="PTHR11783">
    <property type="entry name" value="SULFOTRANSFERASE SULT"/>
    <property type="match status" value="1"/>
</dbReference>
<dbReference type="SUPFAM" id="SSF52540">
    <property type="entry name" value="P-loop containing nucleoside triphosphate hydrolases"/>
    <property type="match status" value="1"/>
</dbReference>
<feature type="domain" description="Sulfotransferase" evidence="4">
    <location>
        <begin position="45"/>
        <end position="169"/>
    </location>
</feature>
<sequence length="191" mass="21739">MKTGPTDPNTTQGKEKYLFYHGLPIPKTAHSAESLKYLETFQVQDDDIFCVTYPKSGTTWMQTILPLLLNGGDLTPVENIISWKRVPWLEAANFASVADKLSSPRAMVSHLPYHLMPASFYSSKAKVIYVARNTKDSLVSSFYFHQMAKFLDDPGTFDEFMDKFLAGQGERVHYPPPQNTFFKSHNVIMLY</sequence>
<keyword evidence="2 3" id="KW-0808">Transferase</keyword>
<dbReference type="GO" id="GO:0008146">
    <property type="term" value="F:sulfotransferase activity"/>
    <property type="evidence" value="ECO:0007669"/>
    <property type="project" value="InterPro"/>
</dbReference>
<dbReference type="EC" id="2.8.2.-" evidence="3"/>
<name>A0A8B9HSF0_ASTMX</name>
<organism evidence="5 6">
    <name type="scientific">Astyanax mexicanus</name>
    <name type="common">Blind cave fish</name>
    <name type="synonym">Astyanax fasciatus mexicanus</name>
    <dbReference type="NCBI Taxonomy" id="7994"/>
    <lineage>
        <taxon>Eukaryota</taxon>
        <taxon>Metazoa</taxon>
        <taxon>Chordata</taxon>
        <taxon>Craniata</taxon>
        <taxon>Vertebrata</taxon>
        <taxon>Euteleostomi</taxon>
        <taxon>Actinopterygii</taxon>
        <taxon>Neopterygii</taxon>
        <taxon>Teleostei</taxon>
        <taxon>Ostariophysi</taxon>
        <taxon>Characiformes</taxon>
        <taxon>Characoidei</taxon>
        <taxon>Acestrorhamphidae</taxon>
        <taxon>Acestrorhamphinae</taxon>
        <taxon>Astyanax</taxon>
    </lineage>
</organism>
<reference evidence="5" key="1">
    <citation type="submission" date="2025-08" db="UniProtKB">
        <authorList>
            <consortium name="Ensembl"/>
        </authorList>
    </citation>
    <scope>IDENTIFICATION</scope>
</reference>
<evidence type="ECO:0000259" key="4">
    <source>
        <dbReference type="Pfam" id="PF00685"/>
    </source>
</evidence>
<dbReference type="AlphaFoldDB" id="A0A8B9HSF0"/>
<dbReference type="Proteomes" id="UP000694621">
    <property type="component" value="Unplaced"/>
</dbReference>
<evidence type="ECO:0000256" key="1">
    <source>
        <dbReference type="ARBA" id="ARBA00005771"/>
    </source>
</evidence>
<accession>A0A8B9HSF0</accession>
<comment type="similarity">
    <text evidence="1 3">Belongs to the sulfotransferase 1 family.</text>
</comment>
<evidence type="ECO:0000313" key="6">
    <source>
        <dbReference type="Proteomes" id="UP000694621"/>
    </source>
</evidence>